<feature type="binding site" evidence="7">
    <location>
        <position position="414"/>
    </location>
    <ligand>
        <name>[4Fe-4S] cluster</name>
        <dbReference type="ChEBI" id="CHEBI:49883"/>
    </ligand>
</feature>
<dbReference type="EMBL" id="FTLW01000004">
    <property type="protein sequence ID" value="SIQ78850.1"/>
    <property type="molecule type" value="Genomic_DNA"/>
</dbReference>
<dbReference type="Pfam" id="PF26540">
    <property type="entry name" value="GcpE_C"/>
    <property type="match status" value="1"/>
</dbReference>
<dbReference type="STRING" id="1604334.SAMN05421546_1819"/>
<feature type="binding site" evidence="7">
    <location>
        <position position="361"/>
    </location>
    <ligand>
        <name>[4Fe-4S] cluster</name>
        <dbReference type="ChEBI" id="CHEBI:49883"/>
    </ligand>
</feature>
<feature type="domain" description="IspG TIM-barrel" evidence="8">
    <location>
        <begin position="72"/>
        <end position="342"/>
    </location>
</feature>
<dbReference type="Proteomes" id="UP000241788">
    <property type="component" value="Unassembled WGS sequence"/>
</dbReference>
<dbReference type="AlphaFoldDB" id="A0A1N6VLX5"/>
<proteinExistence type="inferred from homology"/>
<accession>A0A1N6VLX5</accession>
<dbReference type="PIRSF" id="PIRSF004640">
    <property type="entry name" value="IspG"/>
    <property type="match status" value="1"/>
</dbReference>
<evidence type="ECO:0000256" key="1">
    <source>
        <dbReference type="ARBA" id="ARBA00022485"/>
    </source>
</evidence>
<dbReference type="PANTHER" id="PTHR30454:SF0">
    <property type="entry name" value="4-HYDROXY-3-METHYLBUT-2-EN-1-YL DIPHOSPHATE SYNTHASE (FERREDOXIN), CHLOROPLASTIC"/>
    <property type="match status" value="1"/>
</dbReference>
<gene>
    <name evidence="7" type="primary">ispG</name>
    <name evidence="10" type="ORF">SAMN05421546_1819</name>
</gene>
<name>A0A1N6VLX5_9GAMM</name>
<keyword evidence="11" id="KW-1185">Reference proteome</keyword>
<dbReference type="InterPro" id="IPR058578">
    <property type="entry name" value="IspG_TIM"/>
</dbReference>
<evidence type="ECO:0000256" key="7">
    <source>
        <dbReference type="HAMAP-Rule" id="MF_00159"/>
    </source>
</evidence>
<dbReference type="FunFam" id="3.30.413.10:FF:000012">
    <property type="entry name" value="4-hydroxy-3-methylbut-2-en-1-yl diphosphate synthase (flavodoxin)"/>
    <property type="match status" value="1"/>
</dbReference>
<comment type="pathway">
    <text evidence="7">Isoprenoid biosynthesis; isopentenyl diphosphate biosynthesis via DXP pathway; isopentenyl diphosphate from 1-deoxy-D-xylulose 5-phosphate: step 5/6.</text>
</comment>
<keyword evidence="6 7" id="KW-0414">Isoprene biosynthesis</keyword>
<dbReference type="PANTHER" id="PTHR30454">
    <property type="entry name" value="4-HYDROXY-3-METHYLBUT-2-EN-1-YL DIPHOSPHATE SYNTHASE"/>
    <property type="match status" value="1"/>
</dbReference>
<comment type="cofactor">
    <cofactor evidence="7">
        <name>[4Fe-4S] cluster</name>
        <dbReference type="ChEBI" id="CHEBI:49883"/>
    </cofactor>
    <text evidence="7">Binds 1 [4Fe-4S] cluster.</text>
</comment>
<evidence type="ECO:0000256" key="6">
    <source>
        <dbReference type="ARBA" id="ARBA00023229"/>
    </source>
</evidence>
<dbReference type="GO" id="GO:0005506">
    <property type="term" value="F:iron ion binding"/>
    <property type="evidence" value="ECO:0007669"/>
    <property type="project" value="InterPro"/>
</dbReference>
<evidence type="ECO:0000256" key="4">
    <source>
        <dbReference type="ARBA" id="ARBA00023004"/>
    </source>
</evidence>
<dbReference type="GO" id="GO:0016114">
    <property type="term" value="P:terpenoid biosynthetic process"/>
    <property type="evidence" value="ECO:0007669"/>
    <property type="project" value="InterPro"/>
</dbReference>
<dbReference type="GO" id="GO:0046429">
    <property type="term" value="F:4-hydroxy-3-methylbut-2-en-1-yl diphosphate synthase activity (ferredoxin)"/>
    <property type="evidence" value="ECO:0007669"/>
    <property type="project" value="UniProtKB-UniRule"/>
</dbReference>
<dbReference type="InterPro" id="IPR058579">
    <property type="entry name" value="IspG_C"/>
</dbReference>
<comment type="catalytic activity">
    <reaction evidence="7">
        <text>(2E)-4-hydroxy-3-methylbut-2-enyl diphosphate + oxidized [flavodoxin] + H2O + 2 H(+) = 2-C-methyl-D-erythritol 2,4-cyclic diphosphate + reduced [flavodoxin]</text>
        <dbReference type="Rhea" id="RHEA:43604"/>
        <dbReference type="Rhea" id="RHEA-COMP:10622"/>
        <dbReference type="Rhea" id="RHEA-COMP:10623"/>
        <dbReference type="ChEBI" id="CHEBI:15377"/>
        <dbReference type="ChEBI" id="CHEBI:15378"/>
        <dbReference type="ChEBI" id="CHEBI:57618"/>
        <dbReference type="ChEBI" id="CHEBI:58210"/>
        <dbReference type="ChEBI" id="CHEBI:58483"/>
        <dbReference type="ChEBI" id="CHEBI:128753"/>
        <dbReference type="EC" id="1.17.7.3"/>
    </reaction>
</comment>
<dbReference type="GO" id="GO:0051539">
    <property type="term" value="F:4 iron, 4 sulfur cluster binding"/>
    <property type="evidence" value="ECO:0007669"/>
    <property type="project" value="UniProtKB-UniRule"/>
</dbReference>
<keyword evidence="3 7" id="KW-0560">Oxidoreductase</keyword>
<reference evidence="11" key="1">
    <citation type="submission" date="2017-01" db="EMBL/GenBank/DDBJ databases">
        <authorList>
            <person name="Varghese N."/>
            <person name="Submissions S."/>
        </authorList>
    </citation>
    <scope>NUCLEOTIDE SEQUENCE [LARGE SCALE GENOMIC DNA]</scope>
    <source>
        <strain evidence="11">UM1</strain>
    </source>
</reference>
<evidence type="ECO:0000256" key="3">
    <source>
        <dbReference type="ARBA" id="ARBA00023002"/>
    </source>
</evidence>
<evidence type="ECO:0000259" key="8">
    <source>
        <dbReference type="Pfam" id="PF04551"/>
    </source>
</evidence>
<dbReference type="Pfam" id="PF04551">
    <property type="entry name" value="GcpE"/>
    <property type="match status" value="1"/>
</dbReference>
<dbReference type="NCBIfam" id="NF001540">
    <property type="entry name" value="PRK00366.1"/>
    <property type="match status" value="1"/>
</dbReference>
<sequence length="471" mass="50557">MQYGLALKLRIWLGFADAGGAWPAQAIPHPAQAAIDDVLKLYLTRPRYNSPMDNSMPLPEPPDFGASPRHATRQVAIGGVKVGGDAPVVVQSMTNTDTADVASTVKQVSELWRAGSEMVRVTVNNAESAAAVPRIVEKLTMMGIDVPLIGDFHYNGHTLLTNEPACAQALAKYRINPGNVGFGKKRDTQFAQLIEFAIQYNKPVRIGANWGSLDQSLAATLMDENAQRAEPWDAGRVLREALIRSALDSAHRAVEIGLPADRIILSAKVSGVQELIAVYRDLAARSDFALHLGLTEAGIGSKGVVASSAALAVLMQEGIGDTIRISLTPEPGQSRTQEVIVAQELLQTMGLRAFTPMVTACPGCGRTTSEFFQELAGVVQNHVRERMPEWKIKHPGAENMTLAVMGCIVNGPGESRHANIGISLPGTGEAPAAPVFVDGEKTVTLRGENIAQEFIALIDEYVETRYVAIID</sequence>
<dbReference type="GO" id="GO:0141197">
    <property type="term" value="F:4-hydroxy-3-methylbut-2-enyl-diphosphate synthase activity (flavodoxin)"/>
    <property type="evidence" value="ECO:0007669"/>
    <property type="project" value="UniProtKB-EC"/>
</dbReference>
<feature type="binding site" evidence="7">
    <location>
        <position position="407"/>
    </location>
    <ligand>
        <name>[4Fe-4S] cluster</name>
        <dbReference type="ChEBI" id="CHEBI:49883"/>
    </ligand>
</feature>
<keyword evidence="1 7" id="KW-0004">4Fe-4S</keyword>
<dbReference type="Gene3D" id="3.20.20.20">
    <property type="entry name" value="Dihydropteroate synthase-like"/>
    <property type="match status" value="1"/>
</dbReference>
<dbReference type="InterPro" id="IPR011005">
    <property type="entry name" value="Dihydropteroate_synth-like_sf"/>
</dbReference>
<dbReference type="HAMAP" id="MF_00159">
    <property type="entry name" value="IspG"/>
    <property type="match status" value="1"/>
</dbReference>
<keyword evidence="5 7" id="KW-0411">Iron-sulfur</keyword>
<evidence type="ECO:0000313" key="11">
    <source>
        <dbReference type="Proteomes" id="UP000241788"/>
    </source>
</evidence>
<keyword evidence="2 7" id="KW-0479">Metal-binding</keyword>
<dbReference type="InterPro" id="IPR016425">
    <property type="entry name" value="IspG_bac"/>
</dbReference>
<dbReference type="EC" id="1.17.7.3" evidence="7"/>
<comment type="function">
    <text evidence="7">Converts 2C-methyl-D-erythritol 2,4-cyclodiphosphate (ME-2,4cPP) into 1-hydroxy-2-methyl-2-(E)-butenyl 4-diphosphate.</text>
</comment>
<evidence type="ECO:0000259" key="9">
    <source>
        <dbReference type="Pfam" id="PF26540"/>
    </source>
</evidence>
<organism evidence="10 11">
    <name type="scientific">Solilutibacter tolerans</name>
    <dbReference type="NCBI Taxonomy" id="1604334"/>
    <lineage>
        <taxon>Bacteria</taxon>
        <taxon>Pseudomonadati</taxon>
        <taxon>Pseudomonadota</taxon>
        <taxon>Gammaproteobacteria</taxon>
        <taxon>Lysobacterales</taxon>
        <taxon>Lysobacteraceae</taxon>
        <taxon>Solilutibacter</taxon>
    </lineage>
</organism>
<dbReference type="Gene3D" id="3.30.413.10">
    <property type="entry name" value="Sulfite Reductase Hemoprotein, domain 1"/>
    <property type="match status" value="1"/>
</dbReference>
<feature type="binding site" evidence="7">
    <location>
        <position position="364"/>
    </location>
    <ligand>
        <name>[4Fe-4S] cluster</name>
        <dbReference type="ChEBI" id="CHEBI:49883"/>
    </ligand>
</feature>
<evidence type="ECO:0000256" key="5">
    <source>
        <dbReference type="ARBA" id="ARBA00023014"/>
    </source>
</evidence>
<dbReference type="InterPro" id="IPR045854">
    <property type="entry name" value="NO2/SO3_Rdtase_4Fe4S_sf"/>
</dbReference>
<feature type="domain" description="IspG C-terminal" evidence="9">
    <location>
        <begin position="358"/>
        <end position="459"/>
    </location>
</feature>
<dbReference type="InterPro" id="IPR004588">
    <property type="entry name" value="IspG_bac-typ"/>
</dbReference>
<dbReference type="GO" id="GO:0019288">
    <property type="term" value="P:isopentenyl diphosphate biosynthetic process, methylerythritol 4-phosphate pathway"/>
    <property type="evidence" value="ECO:0007669"/>
    <property type="project" value="UniProtKB-UniRule"/>
</dbReference>
<dbReference type="NCBIfam" id="TIGR00612">
    <property type="entry name" value="ispG_gcpE"/>
    <property type="match status" value="1"/>
</dbReference>
<dbReference type="UniPathway" id="UPA00056">
    <property type="reaction ID" value="UER00096"/>
</dbReference>
<evidence type="ECO:0000256" key="2">
    <source>
        <dbReference type="ARBA" id="ARBA00022723"/>
    </source>
</evidence>
<comment type="similarity">
    <text evidence="7">Belongs to the IspG family.</text>
</comment>
<keyword evidence="4 7" id="KW-0408">Iron</keyword>
<protein>
    <recommendedName>
        <fullName evidence="7">4-hydroxy-3-methylbut-2-en-1-yl diphosphate synthase (flavodoxin)</fullName>
        <ecNumber evidence="7">1.17.7.3</ecNumber>
    </recommendedName>
    <alternativeName>
        <fullName evidence="7">1-hydroxy-2-methyl-2-(E)-butenyl 4-diphosphate synthase</fullName>
    </alternativeName>
</protein>
<evidence type="ECO:0000313" key="10">
    <source>
        <dbReference type="EMBL" id="SIQ78850.1"/>
    </source>
</evidence>